<feature type="region of interest" description="Disordered" evidence="3">
    <location>
        <begin position="289"/>
        <end position="349"/>
    </location>
</feature>
<dbReference type="InterPro" id="IPR014977">
    <property type="entry name" value="WRC_dom"/>
</dbReference>
<dbReference type="PANTHER" id="PTHR34122:SF1">
    <property type="entry name" value="EXPRESSED PROTEIN"/>
    <property type="match status" value="1"/>
</dbReference>
<sequence>MRIRKRQVPLPLSSLSPVPLSDPQFNQSPVVQLQLHNNPLQNLPQEPHTLPCFDSHPPDRPNQPIGGGDSGLDCSDAAVAQQEKKIMLEKDERAREGERSNDTRKGSLMGAEIETMNLTPSSSSRQGKNPPISETHGSYILLFILLLLLCDCNIGVGMWGEGEKAFPLKKRRGSFERRSDDDEIMMVKDKKMKIKMNKICVQQKGNKKEEDDDDDDEEEEEEEEEESKEIIKEGTDGTTNNTSARKKARGGALMEGSRCSRVNGRGWRCCQQTLVGYSLCEHHLGKGRLRSMSSVRSRSMARTAPKKAESKPLSTSSLSLEEKETKRVSSDHTKLDGDPNEDGDHKKPLMIAKKKVKLGMVKARSISSLLGQANYGIAVSEDSK</sequence>
<feature type="domain" description="WRC" evidence="5">
    <location>
        <begin position="253"/>
        <end position="297"/>
    </location>
</feature>
<feature type="transmembrane region" description="Helical" evidence="4">
    <location>
        <begin position="139"/>
        <end position="160"/>
    </location>
</feature>
<feature type="region of interest" description="Disordered" evidence="3">
    <location>
        <begin position="40"/>
        <end position="74"/>
    </location>
</feature>
<dbReference type="RefSeq" id="XP_011012000.1">
    <property type="nucleotide sequence ID" value="XM_011013698.1"/>
</dbReference>
<feature type="compositionally biased region" description="Basic and acidic residues" evidence="3">
    <location>
        <begin position="320"/>
        <end position="347"/>
    </location>
</feature>
<dbReference type="AlphaFoldDB" id="A0AAJ6TJD3"/>
<feature type="region of interest" description="Disordered" evidence="3">
    <location>
        <begin position="87"/>
        <end position="131"/>
    </location>
</feature>
<evidence type="ECO:0000256" key="1">
    <source>
        <dbReference type="ARBA" id="ARBA00023242"/>
    </source>
</evidence>
<reference evidence="7" key="1">
    <citation type="submission" date="2025-08" db="UniProtKB">
        <authorList>
            <consortium name="RefSeq"/>
        </authorList>
    </citation>
    <scope>IDENTIFICATION</scope>
</reference>
<keyword evidence="4" id="KW-0472">Membrane</keyword>
<keyword evidence="1" id="KW-0539">Nucleus</keyword>
<gene>
    <name evidence="7" type="primary">LOC105116368</name>
</gene>
<feature type="compositionally biased region" description="Acidic residues" evidence="3">
    <location>
        <begin position="210"/>
        <end position="227"/>
    </location>
</feature>
<feature type="compositionally biased region" description="Low complexity" evidence="3">
    <location>
        <begin position="8"/>
        <end position="21"/>
    </location>
</feature>
<evidence type="ECO:0000256" key="3">
    <source>
        <dbReference type="SAM" id="MobiDB-lite"/>
    </source>
</evidence>
<protein>
    <submittedName>
        <fullName evidence="7">Uncharacterized protein LOC105116368 isoform X1</fullName>
    </submittedName>
</protein>
<evidence type="ECO:0000256" key="2">
    <source>
        <dbReference type="PROSITE-ProRule" id="PRU01002"/>
    </source>
</evidence>
<keyword evidence="4" id="KW-0812">Transmembrane</keyword>
<dbReference type="Pfam" id="PF08879">
    <property type="entry name" value="WRC"/>
    <property type="match status" value="1"/>
</dbReference>
<feature type="compositionally biased region" description="Basic and acidic residues" evidence="3">
    <location>
        <begin position="87"/>
        <end position="105"/>
    </location>
</feature>
<dbReference type="PANTHER" id="PTHR34122">
    <property type="entry name" value="EXPRESSED PROTEIN-RELATED"/>
    <property type="match status" value="1"/>
</dbReference>
<dbReference type="Proteomes" id="UP000694918">
    <property type="component" value="Unplaced"/>
</dbReference>
<evidence type="ECO:0000313" key="7">
    <source>
        <dbReference type="RefSeq" id="XP_011012000.1"/>
    </source>
</evidence>
<dbReference type="GeneID" id="105116368"/>
<name>A0AAJ6TJD3_POPEU</name>
<dbReference type="KEGG" id="peu:105116368"/>
<dbReference type="PROSITE" id="PS51667">
    <property type="entry name" value="WRC"/>
    <property type="match status" value="1"/>
</dbReference>
<keyword evidence="6" id="KW-1185">Reference proteome</keyword>
<feature type="compositionally biased region" description="Low complexity" evidence="3">
    <location>
        <begin position="290"/>
        <end position="302"/>
    </location>
</feature>
<keyword evidence="4" id="KW-1133">Transmembrane helix</keyword>
<evidence type="ECO:0000313" key="6">
    <source>
        <dbReference type="Proteomes" id="UP000694918"/>
    </source>
</evidence>
<organism evidence="6 7">
    <name type="scientific">Populus euphratica</name>
    <name type="common">Euphrates poplar</name>
    <dbReference type="NCBI Taxonomy" id="75702"/>
    <lineage>
        <taxon>Eukaryota</taxon>
        <taxon>Viridiplantae</taxon>
        <taxon>Streptophyta</taxon>
        <taxon>Embryophyta</taxon>
        <taxon>Tracheophyta</taxon>
        <taxon>Spermatophyta</taxon>
        <taxon>Magnoliopsida</taxon>
        <taxon>eudicotyledons</taxon>
        <taxon>Gunneridae</taxon>
        <taxon>Pentapetalae</taxon>
        <taxon>rosids</taxon>
        <taxon>fabids</taxon>
        <taxon>Malpighiales</taxon>
        <taxon>Salicaceae</taxon>
        <taxon>Saliceae</taxon>
        <taxon>Populus</taxon>
    </lineage>
</organism>
<accession>A0AAJ6TJD3</accession>
<comment type="caution">
    <text evidence="2">Lacks conserved residue(s) required for the propagation of feature annotation.</text>
</comment>
<feature type="region of interest" description="Disordered" evidence="3">
    <location>
        <begin position="1"/>
        <end position="23"/>
    </location>
</feature>
<proteinExistence type="predicted"/>
<evidence type="ECO:0000256" key="4">
    <source>
        <dbReference type="SAM" id="Phobius"/>
    </source>
</evidence>
<feature type="region of interest" description="Disordered" evidence="3">
    <location>
        <begin position="201"/>
        <end position="258"/>
    </location>
</feature>
<feature type="compositionally biased region" description="Polar residues" evidence="3">
    <location>
        <begin position="116"/>
        <end position="127"/>
    </location>
</feature>
<evidence type="ECO:0000259" key="5">
    <source>
        <dbReference type="PROSITE" id="PS51667"/>
    </source>
</evidence>